<feature type="domain" description="C2H2-type" evidence="13">
    <location>
        <begin position="258"/>
        <end position="280"/>
    </location>
</feature>
<feature type="domain" description="C2H2-type" evidence="13">
    <location>
        <begin position="49"/>
        <end position="76"/>
    </location>
</feature>
<evidence type="ECO:0000256" key="1">
    <source>
        <dbReference type="ARBA" id="ARBA00004123"/>
    </source>
</evidence>
<feature type="region of interest" description="Disordered" evidence="12">
    <location>
        <begin position="317"/>
        <end position="356"/>
    </location>
</feature>
<evidence type="ECO:0000256" key="8">
    <source>
        <dbReference type="ARBA" id="ARBA00023125"/>
    </source>
</evidence>
<dbReference type="GO" id="GO:0008270">
    <property type="term" value="F:zinc ion binding"/>
    <property type="evidence" value="ECO:0007669"/>
    <property type="project" value="UniProtKB-KW"/>
</dbReference>
<dbReference type="InterPro" id="IPR036236">
    <property type="entry name" value="Znf_C2H2_sf"/>
</dbReference>
<evidence type="ECO:0000256" key="12">
    <source>
        <dbReference type="SAM" id="MobiDB-lite"/>
    </source>
</evidence>
<feature type="domain" description="C2H2-type" evidence="13">
    <location>
        <begin position="389"/>
        <end position="410"/>
    </location>
</feature>
<keyword evidence="4" id="KW-0677">Repeat</keyword>
<keyword evidence="8" id="KW-0238">DNA-binding</keyword>
<dbReference type="FunFam" id="3.30.160.60:FF:002716">
    <property type="entry name" value="Zinc finger protein 212"/>
    <property type="match status" value="1"/>
</dbReference>
<dbReference type="FunFam" id="3.30.160.60:FF:000358">
    <property type="entry name" value="zinc finger protein 24"/>
    <property type="match status" value="2"/>
</dbReference>
<dbReference type="GO" id="GO:0006357">
    <property type="term" value="P:regulation of transcription by RNA polymerase II"/>
    <property type="evidence" value="ECO:0007669"/>
    <property type="project" value="TreeGrafter"/>
</dbReference>
<dbReference type="Ensembl" id="ENSPMGT00000005265.1">
    <property type="protein sequence ID" value="ENSPMGP00000004962.1"/>
    <property type="gene ID" value="ENSPMGG00000004183.1"/>
</dbReference>
<dbReference type="FunFam" id="3.30.160.60:FF:000100">
    <property type="entry name" value="Zinc finger 45-like"/>
    <property type="match status" value="1"/>
</dbReference>
<dbReference type="SMART" id="SM00355">
    <property type="entry name" value="ZnF_C2H2"/>
    <property type="match status" value="11"/>
</dbReference>
<dbReference type="InterPro" id="IPR013087">
    <property type="entry name" value="Znf_C2H2_type"/>
</dbReference>
<proteinExistence type="inferred from homology"/>
<name>A0A3B3ZK14_9GOBI</name>
<keyword evidence="5 11" id="KW-0863">Zinc-finger</keyword>
<feature type="domain" description="C2H2-type" evidence="13">
    <location>
        <begin position="281"/>
        <end position="308"/>
    </location>
</feature>
<feature type="domain" description="C2H2-type" evidence="13">
    <location>
        <begin position="77"/>
        <end position="104"/>
    </location>
</feature>
<evidence type="ECO:0000256" key="11">
    <source>
        <dbReference type="PROSITE-ProRule" id="PRU00042"/>
    </source>
</evidence>
<dbReference type="SUPFAM" id="SSF57667">
    <property type="entry name" value="beta-beta-alpha zinc fingers"/>
    <property type="match status" value="6"/>
</dbReference>
<dbReference type="Pfam" id="PF00096">
    <property type="entry name" value="zf-C2H2"/>
    <property type="match status" value="8"/>
</dbReference>
<comment type="subcellular location">
    <subcellularLocation>
        <location evidence="1">Nucleus</location>
    </subcellularLocation>
</comment>
<evidence type="ECO:0000256" key="5">
    <source>
        <dbReference type="ARBA" id="ARBA00022771"/>
    </source>
</evidence>
<dbReference type="Pfam" id="PF13912">
    <property type="entry name" value="zf-C2H2_6"/>
    <property type="match status" value="1"/>
</dbReference>
<reference evidence="14" key="2">
    <citation type="submission" date="2025-09" db="UniProtKB">
        <authorList>
            <consortium name="Ensembl"/>
        </authorList>
    </citation>
    <scope>IDENTIFICATION</scope>
</reference>
<feature type="domain" description="C2H2-type" evidence="13">
    <location>
        <begin position="21"/>
        <end position="48"/>
    </location>
</feature>
<evidence type="ECO:0000256" key="6">
    <source>
        <dbReference type="ARBA" id="ARBA00022833"/>
    </source>
</evidence>
<protein>
    <recommendedName>
        <fullName evidence="13">C2H2-type domain-containing protein</fullName>
    </recommendedName>
</protein>
<dbReference type="Gene3D" id="3.30.160.60">
    <property type="entry name" value="Classic Zinc Finger"/>
    <property type="match status" value="11"/>
</dbReference>
<dbReference type="PROSITE" id="PS00028">
    <property type="entry name" value="ZINC_FINGER_C2H2_1"/>
    <property type="match status" value="8"/>
</dbReference>
<dbReference type="PANTHER" id="PTHR24390:SF237">
    <property type="entry name" value="FI23536P1-RELATED"/>
    <property type="match status" value="1"/>
</dbReference>
<dbReference type="FunFam" id="3.30.160.60:FF:000295">
    <property type="entry name" value="zinc finger protein 19"/>
    <property type="match status" value="2"/>
</dbReference>
<evidence type="ECO:0000256" key="7">
    <source>
        <dbReference type="ARBA" id="ARBA00023015"/>
    </source>
</evidence>
<evidence type="ECO:0000259" key="13">
    <source>
        <dbReference type="PROSITE" id="PS50157"/>
    </source>
</evidence>
<dbReference type="PROSITE" id="PS50157">
    <property type="entry name" value="ZINC_FINGER_C2H2_2"/>
    <property type="match status" value="11"/>
</dbReference>
<keyword evidence="7" id="KW-0805">Transcription regulation</keyword>
<dbReference type="FunFam" id="3.30.160.60:FF:002493">
    <property type="entry name" value="Zinc finger protein"/>
    <property type="match status" value="1"/>
</dbReference>
<keyword evidence="3" id="KW-0479">Metal-binding</keyword>
<dbReference type="GO" id="GO:0003700">
    <property type="term" value="F:DNA-binding transcription factor activity"/>
    <property type="evidence" value="ECO:0007669"/>
    <property type="project" value="TreeGrafter"/>
</dbReference>
<keyword evidence="9" id="KW-0804">Transcription</keyword>
<dbReference type="GO" id="GO:0005634">
    <property type="term" value="C:nucleus"/>
    <property type="evidence" value="ECO:0007669"/>
    <property type="project" value="UniProtKB-SubCell"/>
</dbReference>
<dbReference type="AlphaFoldDB" id="A0A3B3ZK14"/>
<keyword evidence="6" id="KW-0862">Zinc</keyword>
<dbReference type="PANTHER" id="PTHR24390">
    <property type="entry name" value="ZINC FINGER PROTEIN"/>
    <property type="match status" value="1"/>
</dbReference>
<feature type="domain" description="C2H2-type" evidence="13">
    <location>
        <begin position="161"/>
        <end position="188"/>
    </location>
</feature>
<evidence type="ECO:0000256" key="9">
    <source>
        <dbReference type="ARBA" id="ARBA00023163"/>
    </source>
</evidence>
<evidence type="ECO:0000256" key="10">
    <source>
        <dbReference type="ARBA" id="ARBA00023242"/>
    </source>
</evidence>
<evidence type="ECO:0000313" key="15">
    <source>
        <dbReference type="Proteomes" id="UP000261520"/>
    </source>
</evidence>
<keyword evidence="15" id="KW-1185">Reference proteome</keyword>
<accession>A0A3B3ZK14</accession>
<evidence type="ECO:0000256" key="4">
    <source>
        <dbReference type="ARBA" id="ARBA00022737"/>
    </source>
</evidence>
<feature type="domain" description="C2H2-type" evidence="13">
    <location>
        <begin position="105"/>
        <end position="132"/>
    </location>
</feature>
<feature type="domain" description="C2H2-type" evidence="13">
    <location>
        <begin position="364"/>
        <end position="388"/>
    </location>
</feature>
<organism evidence="14 15">
    <name type="scientific">Periophthalmus magnuspinnatus</name>
    <dbReference type="NCBI Taxonomy" id="409849"/>
    <lineage>
        <taxon>Eukaryota</taxon>
        <taxon>Metazoa</taxon>
        <taxon>Chordata</taxon>
        <taxon>Craniata</taxon>
        <taxon>Vertebrata</taxon>
        <taxon>Euteleostomi</taxon>
        <taxon>Actinopterygii</taxon>
        <taxon>Neopterygii</taxon>
        <taxon>Teleostei</taxon>
        <taxon>Neoteleostei</taxon>
        <taxon>Acanthomorphata</taxon>
        <taxon>Gobiaria</taxon>
        <taxon>Gobiiformes</taxon>
        <taxon>Gobioidei</taxon>
        <taxon>Gobiidae</taxon>
        <taxon>Oxudercinae</taxon>
        <taxon>Periophthalmus</taxon>
    </lineage>
</organism>
<comment type="similarity">
    <text evidence="2">Belongs to the krueppel C2H2-type zinc-finger protein family.</text>
</comment>
<evidence type="ECO:0000256" key="3">
    <source>
        <dbReference type="ARBA" id="ARBA00022723"/>
    </source>
</evidence>
<dbReference type="GO" id="GO:0042802">
    <property type="term" value="F:identical protein binding"/>
    <property type="evidence" value="ECO:0007669"/>
    <property type="project" value="UniProtKB-ARBA"/>
</dbReference>
<evidence type="ECO:0000256" key="2">
    <source>
        <dbReference type="ARBA" id="ARBA00006991"/>
    </source>
</evidence>
<dbReference type="FunFam" id="3.30.160.60:FF:000508">
    <property type="entry name" value="Myeloid zinc finger 1"/>
    <property type="match status" value="1"/>
</dbReference>
<sequence>RCLLPCSTPPAPRSHTGERPFSCSICKKTFIQSGNLNAHMRIHTGERPYSCPTCQKEFKQSNELKSHMRSHTGERPYSCSMCEKTYVKKTSLKEHMKKHTGERPYSCSVCQKTFALKDYLHVHMRTHTGERPYSCSFCKKAFILSCQLTAHKRTHTGEKPFSCSICGKKFALTSGLRRHTRTHTGERPYSCSVCEKAFSSQGNLFNHKKTHTKEKPYSCTVCQKSFGQSKLVSRRQWPRCIVGITSAPRVNKEPDTFCNKGFTRKSSLTLHKSLHLTQKPFSCTVCGKGFTQKSHLKLHLDIHDKHEQKQKETVIKKREQNLGRDQSSPSPTGREKKRRKCRQASDQTRASKRLSPLSISQKGEECPVCGKVFNDLWKHMLLHTGERPFRCSVCRKGFTRVSTLTLHRRIGMDIVGPLERSSSGNKYILVLCD</sequence>
<evidence type="ECO:0000313" key="14">
    <source>
        <dbReference type="Ensembl" id="ENSPMGP00000004962.1"/>
    </source>
</evidence>
<feature type="domain" description="C2H2-type" evidence="13">
    <location>
        <begin position="189"/>
        <end position="216"/>
    </location>
</feature>
<feature type="domain" description="C2H2-type" evidence="13">
    <location>
        <begin position="133"/>
        <end position="160"/>
    </location>
</feature>
<keyword evidence="10" id="KW-0539">Nucleus</keyword>
<reference evidence="14" key="1">
    <citation type="submission" date="2025-08" db="UniProtKB">
        <authorList>
            <consortium name="Ensembl"/>
        </authorList>
    </citation>
    <scope>IDENTIFICATION</scope>
</reference>
<dbReference type="Proteomes" id="UP000261520">
    <property type="component" value="Unplaced"/>
</dbReference>
<dbReference type="FunFam" id="3.30.160.60:FF:000072">
    <property type="entry name" value="zinc finger protein 143 isoform X1"/>
    <property type="match status" value="1"/>
</dbReference>
<dbReference type="GO" id="GO:0000978">
    <property type="term" value="F:RNA polymerase II cis-regulatory region sequence-specific DNA binding"/>
    <property type="evidence" value="ECO:0007669"/>
    <property type="project" value="TreeGrafter"/>
</dbReference>